<dbReference type="GO" id="GO:0009897">
    <property type="term" value="C:external side of plasma membrane"/>
    <property type="evidence" value="ECO:0007669"/>
    <property type="project" value="TreeGrafter"/>
</dbReference>
<dbReference type="SUPFAM" id="SSF81321">
    <property type="entry name" value="Family A G protein-coupled receptor-like"/>
    <property type="match status" value="1"/>
</dbReference>
<dbReference type="FunCoup" id="A0A665WHV5">
    <property type="interactions" value="57"/>
</dbReference>
<dbReference type="GO" id="GO:0016493">
    <property type="term" value="F:C-C chemokine receptor activity"/>
    <property type="evidence" value="ECO:0007669"/>
    <property type="project" value="TreeGrafter"/>
</dbReference>
<dbReference type="Proteomes" id="UP000472264">
    <property type="component" value="Chromosome 17"/>
</dbReference>
<feature type="transmembrane region" description="Helical" evidence="10">
    <location>
        <begin position="196"/>
        <end position="214"/>
    </location>
</feature>
<feature type="transmembrane region" description="Helical" evidence="10">
    <location>
        <begin position="118"/>
        <end position="137"/>
    </location>
</feature>
<dbReference type="AlphaFoldDB" id="A0A665WHV5"/>
<dbReference type="GO" id="GO:0006955">
    <property type="term" value="P:immune response"/>
    <property type="evidence" value="ECO:0007669"/>
    <property type="project" value="TreeGrafter"/>
</dbReference>
<feature type="transmembrane region" description="Helical" evidence="10">
    <location>
        <begin position="157"/>
        <end position="175"/>
    </location>
</feature>
<feature type="transmembrane region" description="Helical" evidence="10">
    <location>
        <begin position="283"/>
        <end position="309"/>
    </location>
</feature>
<evidence type="ECO:0000256" key="3">
    <source>
        <dbReference type="ARBA" id="ARBA00022692"/>
    </source>
</evidence>
<keyword evidence="13" id="KW-1185">Reference proteome</keyword>
<dbReference type="PANTHER" id="PTHR10489">
    <property type="entry name" value="CELL ADHESION MOLECULE"/>
    <property type="match status" value="1"/>
</dbReference>
<evidence type="ECO:0000256" key="5">
    <source>
        <dbReference type="ARBA" id="ARBA00023040"/>
    </source>
</evidence>
<feature type="domain" description="G-protein coupled receptors family 1 profile" evidence="11">
    <location>
        <begin position="98"/>
        <end position="342"/>
    </location>
</feature>
<dbReference type="Gene3D" id="1.20.1070.10">
    <property type="entry name" value="Rhodopsin 7-helix transmembrane proteins"/>
    <property type="match status" value="1"/>
</dbReference>
<keyword evidence="6 10" id="KW-0472">Membrane</keyword>
<dbReference type="PROSITE" id="PS00237">
    <property type="entry name" value="G_PROTEIN_RECEP_F1_1"/>
    <property type="match status" value="1"/>
</dbReference>
<dbReference type="GO" id="GO:0007204">
    <property type="term" value="P:positive regulation of cytosolic calcium ion concentration"/>
    <property type="evidence" value="ECO:0007669"/>
    <property type="project" value="TreeGrafter"/>
</dbReference>
<protein>
    <submittedName>
        <fullName evidence="12">Chemokine XC receptor 1-like</fullName>
    </submittedName>
</protein>
<reference evidence="12" key="2">
    <citation type="submission" date="2025-08" db="UniProtKB">
        <authorList>
            <consortium name="Ensembl"/>
        </authorList>
    </citation>
    <scope>IDENTIFICATION</scope>
</reference>
<dbReference type="InterPro" id="IPR050119">
    <property type="entry name" value="CCR1-9-like"/>
</dbReference>
<keyword evidence="5 9" id="KW-0297">G-protein coupled receptor</keyword>
<dbReference type="InterPro" id="IPR000276">
    <property type="entry name" value="GPCR_Rhodpsn"/>
</dbReference>
<feature type="transmembrane region" description="Helical" evidence="10">
    <location>
        <begin position="244"/>
        <end position="271"/>
    </location>
</feature>
<evidence type="ECO:0000313" key="12">
    <source>
        <dbReference type="Ensembl" id="ENSENLP00000043270.1"/>
    </source>
</evidence>
<keyword evidence="7 9" id="KW-0675">Receptor</keyword>
<dbReference type="CTD" id="101883597"/>
<dbReference type="GO" id="GO:0060326">
    <property type="term" value="P:cell chemotaxis"/>
    <property type="evidence" value="ECO:0007669"/>
    <property type="project" value="TreeGrafter"/>
</dbReference>
<keyword evidence="8 9" id="KW-0807">Transducer</keyword>
<evidence type="ECO:0000256" key="10">
    <source>
        <dbReference type="SAM" id="Phobius"/>
    </source>
</evidence>
<name>A0A665WHV5_ECHNA</name>
<keyword evidence="4 10" id="KW-1133">Transmembrane helix</keyword>
<dbReference type="RefSeq" id="XP_029380448.1">
    <property type="nucleotide sequence ID" value="XM_029524588.1"/>
</dbReference>
<evidence type="ECO:0000256" key="6">
    <source>
        <dbReference type="ARBA" id="ARBA00023136"/>
    </source>
</evidence>
<evidence type="ECO:0000256" key="1">
    <source>
        <dbReference type="ARBA" id="ARBA00004651"/>
    </source>
</evidence>
<keyword evidence="3 9" id="KW-0812">Transmembrane</keyword>
<dbReference type="PRINTS" id="PR00657">
    <property type="entry name" value="CCCHEMOKINER"/>
</dbReference>
<feature type="transmembrane region" description="Helical" evidence="10">
    <location>
        <begin position="87"/>
        <end position="109"/>
    </location>
</feature>
<gene>
    <name evidence="12" type="primary">LOC115057458</name>
</gene>
<dbReference type="Ensembl" id="ENSENLT00000044366.1">
    <property type="protein sequence ID" value="ENSENLP00000043270.1"/>
    <property type="gene ID" value="ENSENLG00000018477.1"/>
</dbReference>
<dbReference type="GeneID" id="115057458"/>
<evidence type="ECO:0000313" key="13">
    <source>
        <dbReference type="Proteomes" id="UP000472264"/>
    </source>
</evidence>
<organism evidence="12 13">
    <name type="scientific">Echeneis naucrates</name>
    <name type="common">Live sharksucker</name>
    <dbReference type="NCBI Taxonomy" id="173247"/>
    <lineage>
        <taxon>Eukaryota</taxon>
        <taxon>Metazoa</taxon>
        <taxon>Chordata</taxon>
        <taxon>Craniata</taxon>
        <taxon>Vertebrata</taxon>
        <taxon>Euteleostomi</taxon>
        <taxon>Actinopterygii</taxon>
        <taxon>Neopterygii</taxon>
        <taxon>Teleostei</taxon>
        <taxon>Neoteleostei</taxon>
        <taxon>Acanthomorphata</taxon>
        <taxon>Carangaria</taxon>
        <taxon>Carangiformes</taxon>
        <taxon>Echeneidae</taxon>
        <taxon>Echeneis</taxon>
    </lineage>
</organism>
<evidence type="ECO:0000256" key="4">
    <source>
        <dbReference type="ARBA" id="ARBA00022989"/>
    </source>
</evidence>
<dbReference type="Pfam" id="PF00001">
    <property type="entry name" value="7tm_1"/>
    <property type="match status" value="1"/>
</dbReference>
<dbReference type="PANTHER" id="PTHR10489:SF730">
    <property type="entry name" value="CHEMOKINE XC RECEPTOR 1"/>
    <property type="match status" value="1"/>
</dbReference>
<dbReference type="OrthoDB" id="8733891at2759"/>
<dbReference type="GO" id="GO:0019722">
    <property type="term" value="P:calcium-mediated signaling"/>
    <property type="evidence" value="ECO:0007669"/>
    <property type="project" value="TreeGrafter"/>
</dbReference>
<evidence type="ECO:0000256" key="7">
    <source>
        <dbReference type="ARBA" id="ARBA00023170"/>
    </source>
</evidence>
<dbReference type="PROSITE" id="PS50262">
    <property type="entry name" value="G_PROTEIN_RECEP_F1_2"/>
    <property type="match status" value="1"/>
</dbReference>
<dbReference type="PRINTS" id="PR00237">
    <property type="entry name" value="GPCRRHODOPSN"/>
</dbReference>
<sequence length="396" mass="45132">MCLKTYAFLRRKGVISTHSEKKRGIALSAVITKFPFRTATSCASGGSRNSTILNNFTMSNISEDYIEEDVIYLCDEFFDLTNIAGGFFIFVFILSILGNSLLLCVLLLYESLKNPTNLFVLNLAFSDLTFTFTLPFWATDLLHNWIFGDFLCKLMTAAYFIGLYSSIILLTAITVDRFIMVVLHNWPTNCVKRQRFAVCACVAAWVISITASLSDAINVKLETGEQNISFCVPLYSETESKVGYFLQVSLLFLLPLVIIIFCYSAILKTVFKTTNRKKHRTVAVVFCIVAAFFICWGPYHIMLFIQALYVPQTCNDQERFYIVHNIFQMLAYSHCCMNPVLYMLSQKLRKHLMDSLTCAKEWRKNRVKNIGQSTAIFQNETTTVQNTTVILELPTK</sequence>
<evidence type="ECO:0000259" key="11">
    <source>
        <dbReference type="PROSITE" id="PS50262"/>
    </source>
</evidence>
<reference evidence="12" key="1">
    <citation type="submission" date="2021-04" db="EMBL/GenBank/DDBJ databases">
        <authorList>
            <consortium name="Wellcome Sanger Institute Data Sharing"/>
        </authorList>
    </citation>
    <scope>NUCLEOTIDE SEQUENCE [LARGE SCALE GENOMIC DNA]</scope>
</reference>
<dbReference type="InParanoid" id="A0A665WHV5"/>
<evidence type="ECO:0000256" key="9">
    <source>
        <dbReference type="RuleBase" id="RU000688"/>
    </source>
</evidence>
<proteinExistence type="inferred from homology"/>
<keyword evidence="2" id="KW-1003">Cell membrane</keyword>
<comment type="subcellular location">
    <subcellularLocation>
        <location evidence="1">Cell membrane</location>
        <topology evidence="1">Multi-pass membrane protein</topology>
    </subcellularLocation>
</comment>
<dbReference type="InterPro" id="IPR017452">
    <property type="entry name" value="GPCR_Rhodpsn_7TM"/>
</dbReference>
<evidence type="ECO:0000256" key="8">
    <source>
        <dbReference type="ARBA" id="ARBA00023224"/>
    </source>
</evidence>
<evidence type="ECO:0000256" key="2">
    <source>
        <dbReference type="ARBA" id="ARBA00022475"/>
    </source>
</evidence>
<feature type="transmembrane region" description="Helical" evidence="10">
    <location>
        <begin position="321"/>
        <end position="344"/>
    </location>
</feature>
<comment type="similarity">
    <text evidence="9">Belongs to the G-protein coupled receptor 1 family.</text>
</comment>
<reference evidence="12" key="3">
    <citation type="submission" date="2025-09" db="UniProtKB">
        <authorList>
            <consortium name="Ensembl"/>
        </authorList>
    </citation>
    <scope>IDENTIFICATION</scope>
</reference>
<dbReference type="GO" id="GO:0019957">
    <property type="term" value="F:C-C chemokine binding"/>
    <property type="evidence" value="ECO:0007669"/>
    <property type="project" value="TreeGrafter"/>
</dbReference>
<accession>A0A665WHV5</accession>
<dbReference type="OMA" id="ENNYTAT"/>
<dbReference type="InterPro" id="IPR000355">
    <property type="entry name" value="Chemokine_rcpt"/>
</dbReference>